<dbReference type="AlphaFoldDB" id="A0A1I3I2R8"/>
<dbReference type="Proteomes" id="UP000183639">
    <property type="component" value="Unassembled WGS sequence"/>
</dbReference>
<dbReference type="OrthoDB" id="1683201at2"/>
<evidence type="ECO:0000256" key="1">
    <source>
        <dbReference type="SAM" id="Phobius"/>
    </source>
</evidence>
<dbReference type="EMBL" id="FOQK01000037">
    <property type="protein sequence ID" value="SFI42139.1"/>
    <property type="molecule type" value="Genomic_DNA"/>
</dbReference>
<keyword evidence="1" id="KW-0472">Membrane</keyword>
<reference evidence="2 3" key="1">
    <citation type="submission" date="2016-10" db="EMBL/GenBank/DDBJ databases">
        <authorList>
            <person name="de Groot N.N."/>
        </authorList>
    </citation>
    <scope>NUCLEOTIDE SEQUENCE [LARGE SCALE GENOMIC DNA]</scope>
    <source>
        <strain evidence="2 3">Z108</strain>
    </source>
</reference>
<keyword evidence="1" id="KW-1133">Transmembrane helix</keyword>
<evidence type="ECO:0000313" key="2">
    <source>
        <dbReference type="EMBL" id="SFI42139.1"/>
    </source>
</evidence>
<sequence>MCVLFVVIGAILGGILGQLLMKVDALAGIMPYLVTTYPVFDITPVTFNLYVIQLTLGLAFAPNLMSILGIVLAIVLFRKY</sequence>
<gene>
    <name evidence="2" type="ORF">SAMN04487861_1377</name>
</gene>
<name>A0A1I3I2R8_SELRU</name>
<accession>A0A1I3I2R8</accession>
<evidence type="ECO:0008006" key="4">
    <source>
        <dbReference type="Google" id="ProtNLM"/>
    </source>
</evidence>
<dbReference type="Pfam" id="PF14209">
    <property type="entry name" value="DUF4321"/>
    <property type="match status" value="1"/>
</dbReference>
<evidence type="ECO:0000313" key="3">
    <source>
        <dbReference type="Proteomes" id="UP000183639"/>
    </source>
</evidence>
<feature type="transmembrane region" description="Helical" evidence="1">
    <location>
        <begin position="49"/>
        <end position="77"/>
    </location>
</feature>
<dbReference type="InterPro" id="IPR025470">
    <property type="entry name" value="DUF4321"/>
</dbReference>
<proteinExistence type="predicted"/>
<keyword evidence="1" id="KW-0812">Transmembrane</keyword>
<organism evidence="2 3">
    <name type="scientific">Selenomonas ruminantium</name>
    <dbReference type="NCBI Taxonomy" id="971"/>
    <lineage>
        <taxon>Bacteria</taxon>
        <taxon>Bacillati</taxon>
        <taxon>Bacillota</taxon>
        <taxon>Negativicutes</taxon>
        <taxon>Selenomonadales</taxon>
        <taxon>Selenomonadaceae</taxon>
        <taxon>Selenomonas</taxon>
    </lineage>
</organism>
<protein>
    <recommendedName>
        <fullName evidence="4">DUF4321 domain-containing protein</fullName>
    </recommendedName>
</protein>